<feature type="compositionally biased region" description="Basic and acidic residues" evidence="1">
    <location>
        <begin position="7"/>
        <end position="20"/>
    </location>
</feature>
<dbReference type="InterPro" id="IPR036249">
    <property type="entry name" value="Thioredoxin-like_sf"/>
</dbReference>
<feature type="transmembrane region" description="Helical" evidence="2">
    <location>
        <begin position="41"/>
        <end position="62"/>
    </location>
</feature>
<keyword evidence="5" id="KW-1185">Reference proteome</keyword>
<dbReference type="Gene3D" id="3.40.30.10">
    <property type="entry name" value="Glutaredoxin"/>
    <property type="match status" value="1"/>
</dbReference>
<evidence type="ECO:0000259" key="3">
    <source>
        <dbReference type="Pfam" id="PF13462"/>
    </source>
</evidence>
<keyword evidence="2" id="KW-1133">Transmembrane helix</keyword>
<dbReference type="eggNOG" id="COG1651">
    <property type="taxonomic scope" value="Bacteria"/>
</dbReference>
<keyword evidence="2" id="KW-0812">Transmembrane</keyword>
<comment type="caution">
    <text evidence="4">The sequence shown here is derived from an EMBL/GenBank/DDBJ whole genome shotgun (WGS) entry which is preliminary data.</text>
</comment>
<evidence type="ECO:0000313" key="4">
    <source>
        <dbReference type="EMBL" id="KFI86449.1"/>
    </source>
</evidence>
<sequence length="327" mass="35927">MAQNSKDAQKRASRAERRAAEAAAMKARAEQMEKERKQQTIIGGIVVAVLVILVAIGAFTVYHNMHKKAETKASTETVQEAYTALQKVKNTPKLVDKKGGLLISKNGYGKAVEGAPTVELYMDFLCPGCGNLHRQLDADLQKMVDAGQINLDLHFMAFMDRWSTDEYSSRAANAAIYLAEHDSDPNHLISFLEKVYAEDFQPEEGSSYKSVSDDKLKEQMIAAGASKDVADKAFGRDYQDWLDAIDTYTPKRSELWHQTGSYKGSMTTPTVIINGEYWDMDQLSAAQTTVKDGLLESIGLKADEVGVAGKMPSIGSEKKPISVTTGE</sequence>
<feature type="region of interest" description="Disordered" evidence="1">
    <location>
        <begin position="1"/>
        <end position="25"/>
    </location>
</feature>
<organism evidence="4 5">
    <name type="scientific">Bifidobacterium ruminantium</name>
    <dbReference type="NCBI Taxonomy" id="78346"/>
    <lineage>
        <taxon>Bacteria</taxon>
        <taxon>Bacillati</taxon>
        <taxon>Actinomycetota</taxon>
        <taxon>Actinomycetes</taxon>
        <taxon>Bifidobacteriales</taxon>
        <taxon>Bifidobacteriaceae</taxon>
        <taxon>Bifidobacterium</taxon>
    </lineage>
</organism>
<reference evidence="4 5" key="1">
    <citation type="submission" date="2014-03" db="EMBL/GenBank/DDBJ databases">
        <title>Genomics of Bifidobacteria.</title>
        <authorList>
            <person name="Ventura M."/>
            <person name="Milani C."/>
            <person name="Lugli G.A."/>
        </authorList>
    </citation>
    <scope>NUCLEOTIDE SEQUENCE [LARGE SCALE GENOMIC DNA]</scope>
    <source>
        <strain evidence="4 5">LMG 21811</strain>
    </source>
</reference>
<keyword evidence="2" id="KW-0472">Membrane</keyword>
<evidence type="ECO:0000313" key="5">
    <source>
        <dbReference type="Proteomes" id="UP000029078"/>
    </source>
</evidence>
<name>A0A087CT49_BIFRU</name>
<dbReference type="SUPFAM" id="SSF52833">
    <property type="entry name" value="Thioredoxin-like"/>
    <property type="match status" value="1"/>
</dbReference>
<evidence type="ECO:0000256" key="1">
    <source>
        <dbReference type="SAM" id="MobiDB-lite"/>
    </source>
</evidence>
<accession>A0A087CT49</accession>
<dbReference type="EMBL" id="JGZL01000014">
    <property type="protein sequence ID" value="KFI86449.1"/>
    <property type="molecule type" value="Genomic_DNA"/>
</dbReference>
<dbReference type="STRING" id="78346.BRUM_1780"/>
<feature type="domain" description="Thioredoxin-like fold" evidence="3">
    <location>
        <begin position="116"/>
        <end position="282"/>
    </location>
</feature>
<dbReference type="RefSeq" id="WP_026646637.1">
    <property type="nucleotide sequence ID" value="NZ_JGZL01000014.1"/>
</dbReference>
<evidence type="ECO:0000256" key="2">
    <source>
        <dbReference type="SAM" id="Phobius"/>
    </source>
</evidence>
<dbReference type="InterPro" id="IPR012336">
    <property type="entry name" value="Thioredoxin-like_fold"/>
</dbReference>
<dbReference type="Pfam" id="PF13462">
    <property type="entry name" value="Thioredoxin_4"/>
    <property type="match status" value="1"/>
</dbReference>
<dbReference type="Proteomes" id="UP000029078">
    <property type="component" value="Unassembled WGS sequence"/>
</dbReference>
<gene>
    <name evidence="4" type="ORF">BRUM_1780</name>
</gene>
<protein>
    <recommendedName>
        <fullName evidence="3">Thioredoxin-like fold domain-containing protein</fullName>
    </recommendedName>
</protein>
<dbReference type="AlphaFoldDB" id="A0A087CT49"/>
<proteinExistence type="predicted"/>